<name>A0ABW6PSR3_9NOCA</name>
<dbReference type="Proteomes" id="UP001601444">
    <property type="component" value="Unassembled WGS sequence"/>
</dbReference>
<sequence>MFALGPAVLEMTARRNLRHLARTHHVAEPVPAVSAQLDQHAAAVRDILALGTTPAPAAVLLAGYARGLLDHARDTPGFSLAAPADWCAADWLQLRLAAVVAMAGPWPVVERPGTAAPR</sequence>
<evidence type="ECO:0000313" key="2">
    <source>
        <dbReference type="Proteomes" id="UP001601444"/>
    </source>
</evidence>
<dbReference type="InterPro" id="IPR045647">
    <property type="entry name" value="DUF6401"/>
</dbReference>
<keyword evidence="2" id="KW-1185">Reference proteome</keyword>
<reference evidence="1 2" key="1">
    <citation type="submission" date="2024-10" db="EMBL/GenBank/DDBJ databases">
        <title>The Natural Products Discovery Center: Release of the First 8490 Sequenced Strains for Exploring Actinobacteria Biosynthetic Diversity.</title>
        <authorList>
            <person name="Kalkreuter E."/>
            <person name="Kautsar S.A."/>
            <person name="Yang D."/>
            <person name="Bader C.D."/>
            <person name="Teijaro C.N."/>
            <person name="Fluegel L."/>
            <person name="Davis C.M."/>
            <person name="Simpson J.R."/>
            <person name="Lauterbach L."/>
            <person name="Steele A.D."/>
            <person name="Gui C."/>
            <person name="Meng S."/>
            <person name="Li G."/>
            <person name="Viehrig K."/>
            <person name="Ye F."/>
            <person name="Su P."/>
            <person name="Kiefer A.F."/>
            <person name="Nichols A."/>
            <person name="Cepeda A.J."/>
            <person name="Yan W."/>
            <person name="Fan B."/>
            <person name="Jiang Y."/>
            <person name="Adhikari A."/>
            <person name="Zheng C.-J."/>
            <person name="Schuster L."/>
            <person name="Cowan T.M."/>
            <person name="Smanski M.J."/>
            <person name="Chevrette M.G."/>
            <person name="De Carvalho L.P.S."/>
            <person name="Shen B."/>
        </authorList>
    </citation>
    <scope>NUCLEOTIDE SEQUENCE [LARGE SCALE GENOMIC DNA]</scope>
    <source>
        <strain evidence="1 2">NPDC004045</strain>
    </source>
</reference>
<comment type="caution">
    <text evidence="1">The sequence shown here is derived from an EMBL/GenBank/DDBJ whole genome shotgun (WGS) entry which is preliminary data.</text>
</comment>
<evidence type="ECO:0000313" key="1">
    <source>
        <dbReference type="EMBL" id="MFF0545467.1"/>
    </source>
</evidence>
<proteinExistence type="predicted"/>
<dbReference type="EMBL" id="JBIAMX010000014">
    <property type="protein sequence ID" value="MFF0545467.1"/>
    <property type="molecule type" value="Genomic_DNA"/>
</dbReference>
<organism evidence="1 2">
    <name type="scientific">Nocardia thailandica</name>
    <dbReference type="NCBI Taxonomy" id="257275"/>
    <lineage>
        <taxon>Bacteria</taxon>
        <taxon>Bacillati</taxon>
        <taxon>Actinomycetota</taxon>
        <taxon>Actinomycetes</taxon>
        <taxon>Mycobacteriales</taxon>
        <taxon>Nocardiaceae</taxon>
        <taxon>Nocardia</taxon>
    </lineage>
</organism>
<dbReference type="Pfam" id="PF19939">
    <property type="entry name" value="DUF6401"/>
    <property type="match status" value="1"/>
</dbReference>
<dbReference type="RefSeq" id="WP_052314251.1">
    <property type="nucleotide sequence ID" value="NZ_JBIAMX010000014.1"/>
</dbReference>
<protein>
    <submittedName>
        <fullName evidence="1">DUF6401 family natural product biosynthesis protein</fullName>
    </submittedName>
</protein>
<gene>
    <name evidence="1" type="ORF">ACFYTF_21785</name>
</gene>
<accession>A0ABW6PSR3</accession>